<name>A0A2R4MER1_9HYPH</name>
<dbReference type="AlphaFoldDB" id="A0A2R4MER1"/>
<evidence type="ECO:0000313" key="3">
    <source>
        <dbReference type="Proteomes" id="UP000258927"/>
    </source>
</evidence>
<organism evidence="2 3">
    <name type="scientific">Maritalea myrionectae</name>
    <dbReference type="NCBI Taxonomy" id="454601"/>
    <lineage>
        <taxon>Bacteria</taxon>
        <taxon>Pseudomonadati</taxon>
        <taxon>Pseudomonadota</taxon>
        <taxon>Alphaproteobacteria</taxon>
        <taxon>Hyphomicrobiales</taxon>
        <taxon>Devosiaceae</taxon>
        <taxon>Maritalea</taxon>
    </lineage>
</organism>
<keyword evidence="1" id="KW-0472">Membrane</keyword>
<dbReference type="RefSeq" id="WP_156905551.1">
    <property type="nucleotide sequence ID" value="NZ_CP021330.1"/>
</dbReference>
<keyword evidence="3" id="KW-1185">Reference proteome</keyword>
<reference evidence="2 3" key="1">
    <citation type="submission" date="2017-05" db="EMBL/GenBank/DDBJ databases">
        <title>Genome Analysis of Maritalea myrionectae HL2708#5.</title>
        <authorList>
            <consortium name="Cotde Inc.-PKNU"/>
            <person name="Jang D."/>
            <person name="Oh H.-M."/>
        </authorList>
    </citation>
    <scope>NUCLEOTIDE SEQUENCE [LARGE SCALE GENOMIC DNA]</scope>
    <source>
        <strain evidence="2 3">HL2708#5</strain>
    </source>
</reference>
<feature type="transmembrane region" description="Helical" evidence="1">
    <location>
        <begin position="31"/>
        <end position="51"/>
    </location>
</feature>
<proteinExistence type="predicted"/>
<gene>
    <name evidence="2" type="ORF">MXMO3_02003</name>
</gene>
<dbReference type="KEGG" id="mmyr:MXMO3_02003"/>
<dbReference type="EMBL" id="CP021330">
    <property type="protein sequence ID" value="AVX04527.1"/>
    <property type="molecule type" value="Genomic_DNA"/>
</dbReference>
<evidence type="ECO:0000313" key="2">
    <source>
        <dbReference type="EMBL" id="AVX04527.1"/>
    </source>
</evidence>
<dbReference type="Proteomes" id="UP000258927">
    <property type="component" value="Chromosome"/>
</dbReference>
<protein>
    <submittedName>
        <fullName evidence="2">Uncharacterized protein</fullName>
    </submittedName>
</protein>
<dbReference type="STRING" id="1122213.GCA_000423365_02302"/>
<accession>A0A2R4MER1</accession>
<evidence type="ECO:0000256" key="1">
    <source>
        <dbReference type="SAM" id="Phobius"/>
    </source>
</evidence>
<keyword evidence="1" id="KW-1133">Transmembrane helix</keyword>
<keyword evidence="1" id="KW-0812">Transmembrane</keyword>
<sequence length="55" mass="5786">MGWSAIIVAIIAGLGMGYVVAGRVKAEEPEGYKIIGGIAGVFAAVSVWLVITYMW</sequence>